<dbReference type="InterPro" id="IPR051254">
    <property type="entry name" value="PPP1R15"/>
</dbReference>
<proteinExistence type="inferred from homology"/>
<feature type="compositionally biased region" description="Acidic residues" evidence="2">
    <location>
        <begin position="279"/>
        <end position="289"/>
    </location>
</feature>
<feature type="compositionally biased region" description="Acidic residues" evidence="2">
    <location>
        <begin position="387"/>
        <end position="402"/>
    </location>
</feature>
<dbReference type="Pfam" id="PF10488">
    <property type="entry name" value="PP1c_bdg"/>
    <property type="match status" value="1"/>
</dbReference>
<name>A0A8C4U4T5_FALTI</name>
<feature type="region of interest" description="Disordered" evidence="2">
    <location>
        <begin position="210"/>
        <end position="298"/>
    </location>
</feature>
<feature type="compositionally biased region" description="Basic and acidic residues" evidence="2">
    <location>
        <begin position="233"/>
        <end position="247"/>
    </location>
</feature>
<evidence type="ECO:0000259" key="3">
    <source>
        <dbReference type="Pfam" id="PF10472"/>
    </source>
</evidence>
<accession>A0A8C4U4T5</accession>
<dbReference type="OMA" id="QEMCYER"/>
<dbReference type="Ensembl" id="ENSFTIT00000004709.1">
    <property type="protein sequence ID" value="ENSFTIP00000004491.1"/>
    <property type="gene ID" value="ENSFTIG00000003085.1"/>
</dbReference>
<comment type="similarity">
    <text evidence="1">Belongs to the PPP1R15 family.</text>
</comment>
<dbReference type="GO" id="GO:0005783">
    <property type="term" value="C:endoplasmic reticulum"/>
    <property type="evidence" value="ECO:0007669"/>
    <property type="project" value="TreeGrafter"/>
</dbReference>
<dbReference type="InterPro" id="IPR019523">
    <property type="entry name" value="Prot_Pase1_reg-su15A/B_C"/>
</dbReference>
<evidence type="ECO:0000313" key="5">
    <source>
        <dbReference type="Ensembl" id="ENSFTIP00000004491.1"/>
    </source>
</evidence>
<feature type="compositionally biased region" description="Polar residues" evidence="2">
    <location>
        <begin position="370"/>
        <end position="380"/>
    </location>
</feature>
<dbReference type="GO" id="GO:0034976">
    <property type="term" value="P:response to endoplasmic reticulum stress"/>
    <property type="evidence" value="ECO:0007669"/>
    <property type="project" value="TreeGrafter"/>
</dbReference>
<dbReference type="PANTHER" id="PTHR16489:SF11">
    <property type="entry name" value="PROTEIN PHOSPHATASE 1 REGULATORY SUBUNIT 15B"/>
    <property type="match status" value="1"/>
</dbReference>
<organism evidence="5 6">
    <name type="scientific">Falco tinnunculus</name>
    <name type="common">Common kestrel</name>
    <dbReference type="NCBI Taxonomy" id="100819"/>
    <lineage>
        <taxon>Eukaryota</taxon>
        <taxon>Metazoa</taxon>
        <taxon>Chordata</taxon>
        <taxon>Craniata</taxon>
        <taxon>Vertebrata</taxon>
        <taxon>Euteleostomi</taxon>
        <taxon>Archelosauria</taxon>
        <taxon>Archosauria</taxon>
        <taxon>Dinosauria</taxon>
        <taxon>Saurischia</taxon>
        <taxon>Theropoda</taxon>
        <taxon>Coelurosauria</taxon>
        <taxon>Aves</taxon>
        <taxon>Neognathae</taxon>
        <taxon>Neoaves</taxon>
        <taxon>Telluraves</taxon>
        <taxon>Australaves</taxon>
        <taxon>Falconiformes</taxon>
        <taxon>Falconidae</taxon>
        <taxon>Falco</taxon>
    </lineage>
</organism>
<keyword evidence="6" id="KW-1185">Reference proteome</keyword>
<dbReference type="GO" id="GO:0051246">
    <property type="term" value="P:regulation of protein metabolic process"/>
    <property type="evidence" value="ECO:0007669"/>
    <property type="project" value="UniProtKB-ARBA"/>
</dbReference>
<reference evidence="5" key="1">
    <citation type="submission" date="2025-08" db="UniProtKB">
        <authorList>
            <consortium name="Ensembl"/>
        </authorList>
    </citation>
    <scope>IDENTIFICATION</scope>
</reference>
<dbReference type="Proteomes" id="UP000694562">
    <property type="component" value="Unplaced"/>
</dbReference>
<dbReference type="PANTHER" id="PTHR16489">
    <property type="entry name" value="GH11727P"/>
    <property type="match status" value="1"/>
</dbReference>
<feature type="domain" description="Protein phosphatase 1 regulatory subunit 15A/B C-terminal" evidence="4">
    <location>
        <begin position="348"/>
        <end position="572"/>
    </location>
</feature>
<dbReference type="InterPro" id="IPR019512">
    <property type="entry name" value="Prot_Pase1_reg-su15B_N"/>
</dbReference>
<feature type="domain" description="Protein phosphatase 1 regulatory subunit 15B N-terminal" evidence="3">
    <location>
        <begin position="142"/>
        <end position="221"/>
    </location>
</feature>
<evidence type="ECO:0000256" key="2">
    <source>
        <dbReference type="SAM" id="MobiDB-lite"/>
    </source>
</evidence>
<dbReference type="OrthoDB" id="5976067at2759"/>
<evidence type="ECO:0000313" key="6">
    <source>
        <dbReference type="Proteomes" id="UP000694562"/>
    </source>
</evidence>
<dbReference type="GO" id="GO:0019888">
    <property type="term" value="F:protein phosphatase regulator activity"/>
    <property type="evidence" value="ECO:0007669"/>
    <property type="project" value="TreeGrafter"/>
</dbReference>
<feature type="compositionally biased region" description="Acidic residues" evidence="2">
    <location>
        <begin position="318"/>
        <end position="335"/>
    </location>
</feature>
<feature type="region of interest" description="Disordered" evidence="2">
    <location>
        <begin position="370"/>
        <end position="422"/>
    </location>
</feature>
<dbReference type="GO" id="GO:0000164">
    <property type="term" value="C:protein phosphatase type 1 complex"/>
    <property type="evidence" value="ECO:0007669"/>
    <property type="project" value="TreeGrafter"/>
</dbReference>
<evidence type="ECO:0000259" key="4">
    <source>
        <dbReference type="Pfam" id="PF10488"/>
    </source>
</evidence>
<protein>
    <submittedName>
        <fullName evidence="5">Protein phosphatase 1 regulatory subunit 15B</fullName>
    </submittedName>
</protein>
<evidence type="ECO:0000256" key="1">
    <source>
        <dbReference type="ARBA" id="ARBA00010161"/>
    </source>
</evidence>
<feature type="region of interest" description="Disordered" evidence="2">
    <location>
        <begin position="312"/>
        <end position="352"/>
    </location>
</feature>
<dbReference type="Pfam" id="PF10472">
    <property type="entry name" value="CReP_N"/>
    <property type="match status" value="1"/>
</dbReference>
<sequence>MEPSGRDRAGPGLGRAWLGLAAAWPKLAGPSAAPAGGSPQASPPFSWLRLMSQLLSPLPALLQRLLPGPTLSSALCPASGQPPKGPLLLLPEPAASLDWPEETLPWAEEPLEKGREREKEAPPGLWGAGLVRSSLVSFPGPRVDLYVLGPEQGQAGCSGKSHLPQPLRAEVPAAAWRGCPARAALPEAEFLRSKRLAFLQRWHLAVPDPDHGYHSLEEEQQQQHKGACQEEVGEQRCHAGELKRPEEPSDAGRQPGGGRLEQEGLRGSAEEAALVGEASAEEDEEDSEIEPNLPVSARPACANKLIDYIMGGVSSGEDSADDEEDWDDDDDDGFDSEGLPSDSEAGSQDGERLHLWNSFYSLDPYNPQNFTATIQTSSSEPGKDMSDVEEVEEEEEEEDSSWAEESSGSPHPSSEEEDEWDCSSVDEAENLKLWNSFCTSDDPYNPLNFKAAFQTAEKKGTPGLKGAERSTLVTSERSHLTVCRVQLEKRNCGVTVQHGILSSEKCRNTKRKKVTFLEKVTEYYVSSEEDRKGPWEEIARDGCRFQKRIQETEEAIGYCFTTEHRQRVFNRLQETYYKRVDLFYNSAVQSR</sequence>
<dbReference type="AlphaFoldDB" id="A0A8C4U4T5"/>
<reference evidence="5" key="2">
    <citation type="submission" date="2025-09" db="UniProtKB">
        <authorList>
            <consortium name="Ensembl"/>
        </authorList>
    </citation>
    <scope>IDENTIFICATION</scope>
</reference>
<feature type="compositionally biased region" description="Low complexity" evidence="2">
    <location>
        <begin position="403"/>
        <end position="412"/>
    </location>
</feature>